<sequence length="72" mass="8184">MVHNGVTLGIPKTQFLYCWMISSFGWIGVGESSFVRYVFEAIRRLSCSYSSPITSWCAEDCGGLDWRLIARK</sequence>
<accession>A0AAV6MNH2</accession>
<proteinExistence type="predicted"/>
<reference evidence="1 2" key="1">
    <citation type="journal article" date="2021" name="Hortic Res">
        <title>The domestication of Cucurbita argyrosperma as revealed by the genome of its wild relative.</title>
        <authorList>
            <person name="Barrera-Redondo J."/>
            <person name="Sanchez-de la Vega G."/>
            <person name="Aguirre-Liguori J.A."/>
            <person name="Castellanos-Morales G."/>
            <person name="Gutierrez-Guerrero Y.T."/>
            <person name="Aguirre-Dugua X."/>
            <person name="Aguirre-Planter E."/>
            <person name="Tenaillon M.I."/>
            <person name="Lira-Saade R."/>
            <person name="Eguiarte L.E."/>
        </authorList>
    </citation>
    <scope>NUCLEOTIDE SEQUENCE [LARGE SCALE GENOMIC DNA]</scope>
    <source>
        <strain evidence="1">JBR-2021</strain>
    </source>
</reference>
<name>A0AAV6MNH2_9ROSI</name>
<keyword evidence="2" id="KW-1185">Reference proteome</keyword>
<dbReference type="AlphaFoldDB" id="A0AAV6MNH2"/>
<evidence type="ECO:0000313" key="1">
    <source>
        <dbReference type="EMBL" id="KAG6583779.1"/>
    </source>
</evidence>
<comment type="caution">
    <text evidence="1">The sequence shown here is derived from an EMBL/GenBank/DDBJ whole genome shotgun (WGS) entry which is preliminary data.</text>
</comment>
<gene>
    <name evidence="1" type="ORF">SDJN03_19711</name>
</gene>
<evidence type="ECO:0000313" key="2">
    <source>
        <dbReference type="Proteomes" id="UP000685013"/>
    </source>
</evidence>
<dbReference type="Proteomes" id="UP000685013">
    <property type="component" value="Chromosome 13"/>
</dbReference>
<organism evidence="1 2">
    <name type="scientific">Cucurbita argyrosperma subsp. sororia</name>
    <dbReference type="NCBI Taxonomy" id="37648"/>
    <lineage>
        <taxon>Eukaryota</taxon>
        <taxon>Viridiplantae</taxon>
        <taxon>Streptophyta</taxon>
        <taxon>Embryophyta</taxon>
        <taxon>Tracheophyta</taxon>
        <taxon>Spermatophyta</taxon>
        <taxon>Magnoliopsida</taxon>
        <taxon>eudicotyledons</taxon>
        <taxon>Gunneridae</taxon>
        <taxon>Pentapetalae</taxon>
        <taxon>rosids</taxon>
        <taxon>fabids</taxon>
        <taxon>Cucurbitales</taxon>
        <taxon>Cucurbitaceae</taxon>
        <taxon>Cucurbiteae</taxon>
        <taxon>Cucurbita</taxon>
    </lineage>
</organism>
<feature type="non-terminal residue" evidence="1">
    <location>
        <position position="1"/>
    </location>
</feature>
<dbReference type="EMBL" id="JAGKQH010000013">
    <property type="protein sequence ID" value="KAG6583779.1"/>
    <property type="molecule type" value="Genomic_DNA"/>
</dbReference>
<protein>
    <submittedName>
        <fullName evidence="1">Uncharacterized protein</fullName>
    </submittedName>
</protein>